<dbReference type="STRING" id="52689.AKG39_01115"/>
<dbReference type="PANTHER" id="PTHR33434">
    <property type="entry name" value="DEGV DOMAIN-CONTAINING PROTEIN DR_1986-RELATED"/>
    <property type="match status" value="1"/>
</dbReference>
<dbReference type="OrthoDB" id="9780660at2"/>
<dbReference type="GO" id="GO:0008289">
    <property type="term" value="F:lipid binding"/>
    <property type="evidence" value="ECO:0007669"/>
    <property type="project" value="UniProtKB-KW"/>
</dbReference>
<comment type="function">
    <text evidence="1">May bind long-chain fatty acids, such as palmitate, and may play a role in lipid transport or fatty acid metabolism.</text>
</comment>
<organism evidence="3 4">
    <name type="scientific">Acetobacterium bakii</name>
    <dbReference type="NCBI Taxonomy" id="52689"/>
    <lineage>
        <taxon>Bacteria</taxon>
        <taxon>Bacillati</taxon>
        <taxon>Bacillota</taxon>
        <taxon>Clostridia</taxon>
        <taxon>Eubacteriales</taxon>
        <taxon>Eubacteriaceae</taxon>
        <taxon>Acetobacterium</taxon>
    </lineage>
</organism>
<dbReference type="PATRIC" id="fig|52689.4.peg.2286"/>
<evidence type="ECO:0000256" key="1">
    <source>
        <dbReference type="ARBA" id="ARBA00003238"/>
    </source>
</evidence>
<reference evidence="4" key="1">
    <citation type="submission" date="2015-07" db="EMBL/GenBank/DDBJ databases">
        <title>Draft genome sequence of Acetobacterium bakii DSM 8293, a potential psychrophilic chemical producer through syngas fermentation.</title>
        <authorList>
            <person name="Song Y."/>
            <person name="Hwang S."/>
            <person name="Cho B.-K."/>
        </authorList>
    </citation>
    <scope>NUCLEOTIDE SEQUENCE [LARGE SCALE GENOMIC DNA]</scope>
    <source>
        <strain evidence="4">DSM 8239</strain>
    </source>
</reference>
<name>A0A0L6U4A4_9FIRM</name>
<evidence type="ECO:0000256" key="2">
    <source>
        <dbReference type="ARBA" id="ARBA00023121"/>
    </source>
</evidence>
<keyword evidence="2" id="KW-0446">Lipid-binding</keyword>
<comment type="caution">
    <text evidence="3">The sequence shown here is derived from an EMBL/GenBank/DDBJ whole genome shotgun (WGS) entry which is preliminary data.</text>
</comment>
<proteinExistence type="predicted"/>
<dbReference type="RefSeq" id="WP_050738520.1">
    <property type="nucleotide sequence ID" value="NZ_LGYO01000004.1"/>
</dbReference>
<sequence length="289" mass="32445">MSYEIVTDSSANLIDEMIDQYNIHIISLIFRVGEKEFHSYSKDERTDNKKFYEMMRNGETISTASIDLELCRKIFEDILKQGKDVLYIGFSSALSGSYNAGALVARELQEIYPDRKILAVDSLAASMGQGLLVYYAGEQKSQGKSIDEVTDWLLNNRLNLCHWFTVDDLVYLRRGGRISPTTAFVGTALGIKPIMHVDNEGRLVPVGKVRGRHKSLDALVKEMEATCINPTEQIIFISHGDCIEDAQYLEKLVRDKLKVKDVIINYVDPVIGAHSGPGTIALFFLGTKR</sequence>
<evidence type="ECO:0000313" key="4">
    <source>
        <dbReference type="Proteomes" id="UP000036873"/>
    </source>
</evidence>
<dbReference type="Gene3D" id="3.40.50.10440">
    <property type="entry name" value="Dihydroxyacetone kinase, domain 1"/>
    <property type="match status" value="1"/>
</dbReference>
<dbReference type="AlphaFoldDB" id="A0A0L6U4A4"/>
<dbReference type="EMBL" id="LGYO01000004">
    <property type="protein sequence ID" value="KNZ43334.1"/>
    <property type="molecule type" value="Genomic_DNA"/>
</dbReference>
<evidence type="ECO:0000313" key="3">
    <source>
        <dbReference type="EMBL" id="KNZ43334.1"/>
    </source>
</evidence>
<dbReference type="SUPFAM" id="SSF82549">
    <property type="entry name" value="DAK1/DegV-like"/>
    <property type="match status" value="1"/>
</dbReference>
<dbReference type="InterPro" id="IPR050270">
    <property type="entry name" value="DegV_domain_contain"/>
</dbReference>
<protein>
    <submittedName>
        <fullName evidence="3">DegV domain-containing protein</fullName>
    </submittedName>
</protein>
<dbReference type="Pfam" id="PF02645">
    <property type="entry name" value="DegV"/>
    <property type="match status" value="1"/>
</dbReference>
<gene>
    <name evidence="3" type="ORF">AKG39_01115</name>
</gene>
<accession>A0A0L6U4A4</accession>
<dbReference type="Gene3D" id="2.20.28.50">
    <property type="entry name" value="degv family protein"/>
    <property type="match status" value="1"/>
</dbReference>
<dbReference type="Gene3D" id="3.30.1180.10">
    <property type="match status" value="1"/>
</dbReference>
<dbReference type="InterPro" id="IPR043168">
    <property type="entry name" value="DegV_C"/>
</dbReference>
<dbReference type="NCBIfam" id="TIGR00762">
    <property type="entry name" value="DegV"/>
    <property type="match status" value="1"/>
</dbReference>
<dbReference type="PANTHER" id="PTHR33434:SF3">
    <property type="entry name" value="DEGV DOMAIN-CONTAINING PROTEIN YITS"/>
    <property type="match status" value="1"/>
</dbReference>
<dbReference type="Proteomes" id="UP000036873">
    <property type="component" value="Unassembled WGS sequence"/>
</dbReference>
<keyword evidence="4" id="KW-1185">Reference proteome</keyword>
<dbReference type="InterPro" id="IPR003797">
    <property type="entry name" value="DegV"/>
</dbReference>
<dbReference type="PROSITE" id="PS51482">
    <property type="entry name" value="DEGV"/>
    <property type="match status" value="1"/>
</dbReference>